<dbReference type="InterPro" id="IPR000182">
    <property type="entry name" value="GNAT_dom"/>
</dbReference>
<reference evidence="2" key="1">
    <citation type="submission" date="2022-10" db="EMBL/GenBank/DDBJ databases">
        <title>The complete genomes of actinobacterial strains from the NBC collection.</title>
        <authorList>
            <person name="Joergensen T.S."/>
            <person name="Alvarez Arevalo M."/>
            <person name="Sterndorff E.B."/>
            <person name="Faurdal D."/>
            <person name="Vuksanovic O."/>
            <person name="Mourched A.-S."/>
            <person name="Charusanti P."/>
            <person name="Shaw S."/>
            <person name="Blin K."/>
            <person name="Weber T."/>
        </authorList>
    </citation>
    <scope>NUCLEOTIDE SEQUENCE</scope>
    <source>
        <strain evidence="2">NBC_01436</strain>
    </source>
</reference>
<sequence>MKPVDVEYQRYDRASVKAVTDEMVEVYARVYDKPPYSGDPFFSVASFRERLEAAFDSDGFETVTARRDGQIIGYVHGATLPSDKPWWLSLSDRRPTRLQALADARQVFWLRELMVLPEYQGQGLGRNIHDTVISGRAESAATLTCIIDNQPAHDAYLRWGYLVMGEIKHAPESPTYNAMYLPSSSRPE</sequence>
<dbReference type="InterPro" id="IPR016181">
    <property type="entry name" value="Acyl_CoA_acyltransferase"/>
</dbReference>
<gene>
    <name evidence="2" type="ORF">OG367_08190</name>
</gene>
<dbReference type="EMBL" id="CP109491">
    <property type="protein sequence ID" value="WUX36216.1"/>
    <property type="molecule type" value="Genomic_DNA"/>
</dbReference>
<dbReference type="RefSeq" id="WP_097955017.1">
    <property type="nucleotide sequence ID" value="NZ_CP109490.1"/>
</dbReference>
<evidence type="ECO:0000313" key="2">
    <source>
        <dbReference type="EMBL" id="WUX36216.1"/>
    </source>
</evidence>
<dbReference type="Pfam" id="PF00583">
    <property type="entry name" value="Acetyltransf_1"/>
    <property type="match status" value="1"/>
</dbReference>
<dbReference type="Proteomes" id="UP001431926">
    <property type="component" value="Chromosome"/>
</dbReference>
<dbReference type="CDD" id="cd04301">
    <property type="entry name" value="NAT_SF"/>
    <property type="match status" value="1"/>
</dbReference>
<keyword evidence="3" id="KW-1185">Reference proteome</keyword>
<organism evidence="2 3">
    <name type="scientific">Streptomyces anulatus</name>
    <name type="common">Streptomyces chrysomallus</name>
    <dbReference type="NCBI Taxonomy" id="1892"/>
    <lineage>
        <taxon>Bacteria</taxon>
        <taxon>Bacillati</taxon>
        <taxon>Actinomycetota</taxon>
        <taxon>Actinomycetes</taxon>
        <taxon>Kitasatosporales</taxon>
        <taxon>Streptomycetaceae</taxon>
        <taxon>Streptomyces</taxon>
    </lineage>
</organism>
<evidence type="ECO:0000259" key="1">
    <source>
        <dbReference type="PROSITE" id="PS51186"/>
    </source>
</evidence>
<name>A0ABZ1ZBS4_STRAQ</name>
<proteinExistence type="predicted"/>
<dbReference type="Gene3D" id="3.40.630.30">
    <property type="match status" value="1"/>
</dbReference>
<feature type="domain" description="N-acetyltransferase" evidence="1">
    <location>
        <begin position="6"/>
        <end position="182"/>
    </location>
</feature>
<evidence type="ECO:0000313" key="3">
    <source>
        <dbReference type="Proteomes" id="UP001431926"/>
    </source>
</evidence>
<protein>
    <submittedName>
        <fullName evidence="2">GNAT family N-acetyltransferase</fullName>
    </submittedName>
</protein>
<accession>A0ABZ1ZBS4</accession>
<dbReference type="PROSITE" id="PS51186">
    <property type="entry name" value="GNAT"/>
    <property type="match status" value="1"/>
</dbReference>
<dbReference type="SUPFAM" id="SSF55729">
    <property type="entry name" value="Acyl-CoA N-acyltransferases (Nat)"/>
    <property type="match status" value="1"/>
</dbReference>